<evidence type="ECO:0000256" key="5">
    <source>
        <dbReference type="ARBA" id="ARBA00017599"/>
    </source>
</evidence>
<comment type="pathway">
    <text evidence="2 11">Pyrimidine metabolism; UMP biosynthesis via de novo pathway; orotate from (S)-dihydroorotate (quinone route): step 1/1.</text>
</comment>
<evidence type="ECO:0000256" key="11">
    <source>
        <dbReference type="RuleBase" id="RU361255"/>
    </source>
</evidence>
<dbReference type="InterPro" id="IPR050074">
    <property type="entry name" value="DHO_dehydrogenase"/>
</dbReference>
<dbReference type="SUPFAM" id="SSF51395">
    <property type="entry name" value="FMN-linked oxidoreductases"/>
    <property type="match status" value="1"/>
</dbReference>
<organism evidence="13 14">
    <name type="scientific">Iphiclides podalirius</name>
    <name type="common">scarce swallowtail</name>
    <dbReference type="NCBI Taxonomy" id="110791"/>
    <lineage>
        <taxon>Eukaryota</taxon>
        <taxon>Metazoa</taxon>
        <taxon>Ecdysozoa</taxon>
        <taxon>Arthropoda</taxon>
        <taxon>Hexapoda</taxon>
        <taxon>Insecta</taxon>
        <taxon>Pterygota</taxon>
        <taxon>Neoptera</taxon>
        <taxon>Endopterygota</taxon>
        <taxon>Lepidoptera</taxon>
        <taxon>Glossata</taxon>
        <taxon>Ditrysia</taxon>
        <taxon>Papilionoidea</taxon>
        <taxon>Papilionidae</taxon>
        <taxon>Papilioninae</taxon>
        <taxon>Iphiclides</taxon>
    </lineage>
</organism>
<feature type="domain" description="Dihydroorotate dehydrogenase catalytic" evidence="12">
    <location>
        <begin position="78"/>
        <end position="375"/>
    </location>
</feature>
<dbReference type="NCBIfam" id="TIGR01036">
    <property type="entry name" value="pyrD_sub2"/>
    <property type="match status" value="1"/>
</dbReference>
<dbReference type="CDD" id="cd04738">
    <property type="entry name" value="DHOD_2_like"/>
    <property type="match status" value="1"/>
</dbReference>
<comment type="cofactor">
    <cofactor evidence="11">
        <name>FMN</name>
        <dbReference type="ChEBI" id="CHEBI:58210"/>
    </cofactor>
    <text evidence="11">Binds 1 FMN per subunit.</text>
</comment>
<dbReference type="EMBL" id="OW152829">
    <property type="protein sequence ID" value="CAH2047126.1"/>
    <property type="molecule type" value="Genomic_DNA"/>
</dbReference>
<feature type="non-terminal residue" evidence="13">
    <location>
        <position position="1"/>
    </location>
</feature>
<dbReference type="EC" id="1.3.5.2" evidence="4 11"/>
<evidence type="ECO:0000313" key="14">
    <source>
        <dbReference type="Proteomes" id="UP000837857"/>
    </source>
</evidence>
<dbReference type="Proteomes" id="UP000837857">
    <property type="component" value="Chromosome 17"/>
</dbReference>
<protein>
    <recommendedName>
        <fullName evidence="5 11">Dihydroorotate dehydrogenase (quinone), mitochondrial</fullName>
        <shortName evidence="11">DHOdehase</shortName>
        <ecNumber evidence="4 11">1.3.5.2</ecNumber>
    </recommendedName>
</protein>
<evidence type="ECO:0000256" key="8">
    <source>
        <dbReference type="ARBA" id="ARBA00023002"/>
    </source>
</evidence>
<dbReference type="Gene3D" id="3.20.20.70">
    <property type="entry name" value="Aldolase class I"/>
    <property type="match status" value="1"/>
</dbReference>
<evidence type="ECO:0000256" key="7">
    <source>
        <dbReference type="ARBA" id="ARBA00022643"/>
    </source>
</evidence>
<evidence type="ECO:0000313" key="13">
    <source>
        <dbReference type="EMBL" id="CAH2047126.1"/>
    </source>
</evidence>
<reference evidence="13" key="1">
    <citation type="submission" date="2022-03" db="EMBL/GenBank/DDBJ databases">
        <authorList>
            <person name="Martin H S."/>
        </authorList>
    </citation>
    <scope>NUCLEOTIDE SEQUENCE</scope>
</reference>
<keyword evidence="7 11" id="KW-0288">FMN</keyword>
<keyword evidence="14" id="KW-1185">Reference proteome</keyword>
<comment type="similarity">
    <text evidence="3 11">Belongs to the dihydroorotate dehydrogenase family. Type 2 subfamily.</text>
</comment>
<sequence length="392" mass="43070">MSKKQNIVKKIKSLCYLTLGGSLSYQFIYFKKDFSGYYDNVLQPLSQRLSPEFAHKIGVSAIKYGLFPRESIDDPNVLKTKFLTYELSNPIGIAAGFDKHGDAVLGLRNLGFSVIEIGSITPEPQPGNPKPRVFRLPEDYAVINRYGFNSEGHNAVYEKIQNLDKTLLKKGLLGINLGKNKISDDAVNDYILGIKKFSEVADYFVINVSSPNTPGLRSLQSKEELKNLLIAINKMRKSLQTKKNPPLLLKLAPDLSLEEMKDIVSVITQNESQVQGLIISNTTIDRSSLTNQEFSNETGGLSGKPLNSKSTEMIKTMYNLTKGKVPIIGVGGVFSGKDAYDKILAGASIVQIYTALIYHGPPVVSKIKSELADLLIKDGYSSVNDAIGKGVK</sequence>
<dbReference type="InterPro" id="IPR001295">
    <property type="entry name" value="Dihydroorotate_DH_CS"/>
</dbReference>
<dbReference type="Pfam" id="PF01180">
    <property type="entry name" value="DHO_dh"/>
    <property type="match status" value="1"/>
</dbReference>
<gene>
    <name evidence="13" type="ORF">IPOD504_LOCUS5639</name>
</gene>
<evidence type="ECO:0000256" key="3">
    <source>
        <dbReference type="ARBA" id="ARBA00005359"/>
    </source>
</evidence>
<evidence type="ECO:0000256" key="6">
    <source>
        <dbReference type="ARBA" id="ARBA00022630"/>
    </source>
</evidence>
<comment type="catalytic activity">
    <reaction evidence="10 11">
        <text>(S)-dihydroorotate + a quinone = orotate + a quinol</text>
        <dbReference type="Rhea" id="RHEA:30187"/>
        <dbReference type="ChEBI" id="CHEBI:24646"/>
        <dbReference type="ChEBI" id="CHEBI:30839"/>
        <dbReference type="ChEBI" id="CHEBI:30864"/>
        <dbReference type="ChEBI" id="CHEBI:132124"/>
        <dbReference type="EC" id="1.3.5.2"/>
    </reaction>
</comment>
<dbReference type="InterPro" id="IPR005719">
    <property type="entry name" value="Dihydroorotate_DH_2"/>
</dbReference>
<evidence type="ECO:0000256" key="9">
    <source>
        <dbReference type="ARBA" id="ARBA00023136"/>
    </source>
</evidence>
<name>A0ABN8I2C7_9NEOP</name>
<dbReference type="NCBIfam" id="NF003652">
    <property type="entry name" value="PRK05286.2-5"/>
    <property type="match status" value="1"/>
</dbReference>
<dbReference type="InterPro" id="IPR005720">
    <property type="entry name" value="Dihydroorotate_DH_cat"/>
</dbReference>
<dbReference type="NCBIfam" id="NF003645">
    <property type="entry name" value="PRK05286.1-2"/>
    <property type="match status" value="1"/>
</dbReference>
<keyword evidence="8 11" id="KW-0560">Oxidoreductase</keyword>
<evidence type="ECO:0000259" key="12">
    <source>
        <dbReference type="Pfam" id="PF01180"/>
    </source>
</evidence>
<comment type="subcellular location">
    <subcellularLocation>
        <location evidence="1">Membrane</location>
    </subcellularLocation>
    <subcellularLocation>
        <location evidence="11">Mitochondrion inner membrane</location>
        <topology evidence="11">Single-pass membrane protein</topology>
    </subcellularLocation>
</comment>
<dbReference type="PROSITE" id="PS00911">
    <property type="entry name" value="DHODEHASE_1"/>
    <property type="match status" value="1"/>
</dbReference>
<evidence type="ECO:0000256" key="1">
    <source>
        <dbReference type="ARBA" id="ARBA00004370"/>
    </source>
</evidence>
<accession>A0ABN8I2C7</accession>
<dbReference type="PANTHER" id="PTHR48109:SF4">
    <property type="entry name" value="DIHYDROOROTATE DEHYDROGENASE (QUINONE), MITOCHONDRIAL"/>
    <property type="match status" value="1"/>
</dbReference>
<proteinExistence type="inferred from homology"/>
<keyword evidence="11" id="KW-0999">Mitochondrion inner membrane</keyword>
<keyword evidence="11" id="KW-0496">Mitochondrion</keyword>
<evidence type="ECO:0000256" key="4">
    <source>
        <dbReference type="ARBA" id="ARBA00012791"/>
    </source>
</evidence>
<dbReference type="PROSITE" id="PS00912">
    <property type="entry name" value="DHODEHASE_2"/>
    <property type="match status" value="1"/>
</dbReference>
<dbReference type="PANTHER" id="PTHR48109">
    <property type="entry name" value="DIHYDROOROTATE DEHYDROGENASE (QUINONE), MITOCHONDRIAL-RELATED"/>
    <property type="match status" value="1"/>
</dbReference>
<keyword evidence="6 11" id="KW-0285">Flavoprotein</keyword>
<dbReference type="InterPro" id="IPR013785">
    <property type="entry name" value="Aldolase_TIM"/>
</dbReference>
<evidence type="ECO:0000256" key="2">
    <source>
        <dbReference type="ARBA" id="ARBA00005161"/>
    </source>
</evidence>
<evidence type="ECO:0000256" key="10">
    <source>
        <dbReference type="ARBA" id="ARBA00048639"/>
    </source>
</evidence>
<keyword evidence="9" id="KW-0472">Membrane</keyword>